<feature type="transmembrane region" description="Helical" evidence="7">
    <location>
        <begin position="149"/>
        <end position="169"/>
    </location>
</feature>
<keyword evidence="9" id="KW-1185">Reference proteome</keyword>
<evidence type="ECO:0000256" key="2">
    <source>
        <dbReference type="ARBA" id="ARBA00006279"/>
    </source>
</evidence>
<keyword evidence="6 7" id="KW-0472">Membrane</keyword>
<comment type="similarity">
    <text evidence="2 7">Belongs to the ferroportin (FP) (TC 2.A.100) family. SLC40A subfamily.</text>
</comment>
<name>A0A0D3IQD8_EMIH1</name>
<dbReference type="HOGENOM" id="CLU_020370_5_0_1"/>
<keyword evidence="3 7" id="KW-0813">Transport</keyword>
<dbReference type="OMA" id="WTGSISQ"/>
<accession>A0A0D3IQD8</accession>
<evidence type="ECO:0000256" key="4">
    <source>
        <dbReference type="ARBA" id="ARBA00022692"/>
    </source>
</evidence>
<reference evidence="8" key="2">
    <citation type="submission" date="2024-10" db="UniProtKB">
        <authorList>
            <consortium name="EnsemblProtists"/>
        </authorList>
    </citation>
    <scope>IDENTIFICATION</scope>
</reference>
<dbReference type="eggNOG" id="KOG2601">
    <property type="taxonomic scope" value="Eukaryota"/>
</dbReference>
<dbReference type="Gene3D" id="1.20.1250.20">
    <property type="entry name" value="MFS general substrate transporter like domains"/>
    <property type="match status" value="1"/>
</dbReference>
<evidence type="ECO:0000256" key="7">
    <source>
        <dbReference type="RuleBase" id="RU365065"/>
    </source>
</evidence>
<dbReference type="PANTHER" id="PTHR11660">
    <property type="entry name" value="SOLUTE CARRIER FAMILY 40 MEMBER"/>
    <property type="match status" value="1"/>
</dbReference>
<evidence type="ECO:0000313" key="9">
    <source>
        <dbReference type="Proteomes" id="UP000013827"/>
    </source>
</evidence>
<dbReference type="RefSeq" id="XP_005765902.1">
    <property type="nucleotide sequence ID" value="XM_005765845.1"/>
</dbReference>
<dbReference type="GeneID" id="17259609"/>
<feature type="transmembrane region" description="Helical" evidence="7">
    <location>
        <begin position="107"/>
        <end position="128"/>
    </location>
</feature>
<protein>
    <recommendedName>
        <fullName evidence="7">Solute carrier family 40 member</fullName>
    </recommendedName>
</protein>
<feature type="transmembrane region" description="Helical" evidence="7">
    <location>
        <begin position="37"/>
        <end position="58"/>
    </location>
</feature>
<dbReference type="Proteomes" id="UP000013827">
    <property type="component" value="Unassembled WGS sequence"/>
</dbReference>
<dbReference type="GO" id="GO:0005381">
    <property type="term" value="F:iron ion transmembrane transporter activity"/>
    <property type="evidence" value="ECO:0007669"/>
    <property type="project" value="UniProtKB-UniRule"/>
</dbReference>
<dbReference type="GO" id="GO:0016020">
    <property type="term" value="C:membrane"/>
    <property type="evidence" value="ECO:0007669"/>
    <property type="project" value="UniProtKB-SubCell"/>
</dbReference>
<evidence type="ECO:0000256" key="3">
    <source>
        <dbReference type="ARBA" id="ARBA00022448"/>
    </source>
</evidence>
<evidence type="ECO:0000313" key="8">
    <source>
        <dbReference type="EnsemblProtists" id="EOD13473"/>
    </source>
</evidence>
<feature type="transmembrane region" description="Helical" evidence="7">
    <location>
        <begin position="181"/>
        <end position="204"/>
    </location>
</feature>
<keyword evidence="7" id="KW-0406">Ion transport</keyword>
<dbReference type="SUPFAM" id="SSF103473">
    <property type="entry name" value="MFS general substrate transporter"/>
    <property type="match status" value="1"/>
</dbReference>
<evidence type="ECO:0000256" key="6">
    <source>
        <dbReference type="ARBA" id="ARBA00023136"/>
    </source>
</evidence>
<organism evidence="8 9">
    <name type="scientific">Emiliania huxleyi (strain CCMP1516)</name>
    <dbReference type="NCBI Taxonomy" id="280463"/>
    <lineage>
        <taxon>Eukaryota</taxon>
        <taxon>Haptista</taxon>
        <taxon>Haptophyta</taxon>
        <taxon>Prymnesiophyceae</taxon>
        <taxon>Isochrysidales</taxon>
        <taxon>Noelaerhabdaceae</taxon>
        <taxon>Emiliania</taxon>
    </lineage>
</organism>
<dbReference type="PANTHER" id="PTHR11660:SF57">
    <property type="entry name" value="SOLUTE CARRIER FAMILY 40 MEMBER"/>
    <property type="match status" value="1"/>
</dbReference>
<comment type="caution">
    <text evidence="7">Lacks conserved residue(s) required for the propagation of feature annotation.</text>
</comment>
<proteinExistence type="inferred from homology"/>
<comment type="subcellular location">
    <subcellularLocation>
        <location evidence="1 7">Membrane</location>
        <topology evidence="1 7">Multi-pass membrane protein</topology>
    </subcellularLocation>
</comment>
<feature type="transmembrane region" description="Helical" evidence="7">
    <location>
        <begin position="70"/>
        <end position="92"/>
    </location>
</feature>
<comment type="function">
    <text evidence="7">May be involved in iron transport and iron homeostasis.</text>
</comment>
<evidence type="ECO:0000256" key="5">
    <source>
        <dbReference type="ARBA" id="ARBA00022989"/>
    </source>
</evidence>
<dbReference type="PaxDb" id="2903-EOD13473"/>
<keyword evidence="4 7" id="KW-0812">Transmembrane</keyword>
<dbReference type="AlphaFoldDB" id="A0A0D3IQD8"/>
<dbReference type="InterPro" id="IPR009716">
    <property type="entry name" value="Ferroportin-1"/>
</dbReference>
<sequence>MSLALLCLAHGLRSCSDRAWAFVLPVYLAQASPGSLRPISAVSLAQSLGVVLLAPLIARAGPRMQPRWMALLVVCENVCVLCGGAALLAAGAPGTVYSNGVMGDPRFWAGAVLMAVDGAISSLLSLVVEKDYVRRTCGGDVDRLAAANAAVMRTDLGASVGTYALLALAQTDGALLADPASLLAALAAWHCTAACATLAVLALLRRSEPALAADGDAADKPPPPLRAALGGLREGGRLAAELEPGARRTLCAFVALFFTVLSPSGLLTAHLRSRGVGAGSIATFRSAAQAAGCLGTVAGPPLIKRLGVGRAGAVLQRLQLGMVVAAALAVLLPSWPRRGPAREAVLMGAVAGSRVGLWGFDLCERALLQLAVPAGDGAVLVFNFERALAELAGFGMLGLSLAYPRPDDFGVLVGVSAAAVCPAK</sequence>
<reference evidence="9" key="1">
    <citation type="journal article" date="2013" name="Nature">
        <title>Pan genome of the phytoplankton Emiliania underpins its global distribution.</title>
        <authorList>
            <person name="Read B.A."/>
            <person name="Kegel J."/>
            <person name="Klute M.J."/>
            <person name="Kuo A."/>
            <person name="Lefebvre S.C."/>
            <person name="Maumus F."/>
            <person name="Mayer C."/>
            <person name="Miller J."/>
            <person name="Monier A."/>
            <person name="Salamov A."/>
            <person name="Young J."/>
            <person name="Aguilar M."/>
            <person name="Claverie J.M."/>
            <person name="Frickenhaus S."/>
            <person name="Gonzalez K."/>
            <person name="Herman E.K."/>
            <person name="Lin Y.C."/>
            <person name="Napier J."/>
            <person name="Ogata H."/>
            <person name="Sarno A.F."/>
            <person name="Shmutz J."/>
            <person name="Schroeder D."/>
            <person name="de Vargas C."/>
            <person name="Verret F."/>
            <person name="von Dassow P."/>
            <person name="Valentin K."/>
            <person name="Van de Peer Y."/>
            <person name="Wheeler G."/>
            <person name="Dacks J.B."/>
            <person name="Delwiche C.F."/>
            <person name="Dyhrman S.T."/>
            <person name="Glockner G."/>
            <person name="John U."/>
            <person name="Richards T."/>
            <person name="Worden A.Z."/>
            <person name="Zhang X."/>
            <person name="Grigoriev I.V."/>
            <person name="Allen A.E."/>
            <person name="Bidle K."/>
            <person name="Borodovsky M."/>
            <person name="Bowler C."/>
            <person name="Brownlee C."/>
            <person name="Cock J.M."/>
            <person name="Elias M."/>
            <person name="Gladyshev V.N."/>
            <person name="Groth M."/>
            <person name="Guda C."/>
            <person name="Hadaegh A."/>
            <person name="Iglesias-Rodriguez M.D."/>
            <person name="Jenkins J."/>
            <person name="Jones B.M."/>
            <person name="Lawson T."/>
            <person name="Leese F."/>
            <person name="Lindquist E."/>
            <person name="Lobanov A."/>
            <person name="Lomsadze A."/>
            <person name="Malik S.B."/>
            <person name="Marsh M.E."/>
            <person name="Mackinder L."/>
            <person name="Mock T."/>
            <person name="Mueller-Roeber B."/>
            <person name="Pagarete A."/>
            <person name="Parker M."/>
            <person name="Probert I."/>
            <person name="Quesneville H."/>
            <person name="Raines C."/>
            <person name="Rensing S.A."/>
            <person name="Riano-Pachon D.M."/>
            <person name="Richier S."/>
            <person name="Rokitta S."/>
            <person name="Shiraiwa Y."/>
            <person name="Soanes D.M."/>
            <person name="van der Giezen M."/>
            <person name="Wahlund T.M."/>
            <person name="Williams B."/>
            <person name="Wilson W."/>
            <person name="Wolfe G."/>
            <person name="Wurch L.L."/>
        </authorList>
    </citation>
    <scope>NUCLEOTIDE SEQUENCE</scope>
</reference>
<keyword evidence="5 7" id="KW-1133">Transmembrane helix</keyword>
<dbReference type="EnsemblProtists" id="EOD13473">
    <property type="protein sequence ID" value="EOD13473"/>
    <property type="gene ID" value="EMIHUDRAFT_212546"/>
</dbReference>
<dbReference type="KEGG" id="ehx:EMIHUDRAFT_212546"/>
<feature type="transmembrane region" description="Helical" evidence="7">
    <location>
        <begin position="250"/>
        <end position="271"/>
    </location>
</feature>
<dbReference type="STRING" id="2903.R1BTM3"/>
<evidence type="ECO:0000256" key="1">
    <source>
        <dbReference type="ARBA" id="ARBA00004141"/>
    </source>
</evidence>
<dbReference type="InterPro" id="IPR036259">
    <property type="entry name" value="MFS_trans_sf"/>
</dbReference>
<dbReference type="Pfam" id="PF06963">
    <property type="entry name" value="FPN1"/>
    <property type="match status" value="2"/>
</dbReference>